<dbReference type="FunFam" id="1.10.238.10:FF:000001">
    <property type="entry name" value="Calmodulin 1"/>
    <property type="match status" value="1"/>
</dbReference>
<evidence type="ECO:0000256" key="3">
    <source>
        <dbReference type="ARBA" id="ARBA00022741"/>
    </source>
</evidence>
<feature type="region of interest" description="Disordered" evidence="7">
    <location>
        <begin position="1769"/>
        <end position="1788"/>
    </location>
</feature>
<comment type="similarity">
    <text evidence="1">Belongs to the heat shock protein 70 family.</text>
</comment>
<dbReference type="SUPFAM" id="SSF56399">
    <property type="entry name" value="ADP-ribosylation"/>
    <property type="match status" value="1"/>
</dbReference>
<dbReference type="InterPro" id="IPR029047">
    <property type="entry name" value="HSP70_peptide-bd_sf"/>
</dbReference>
<dbReference type="InterPro" id="IPR011992">
    <property type="entry name" value="EF-hand-dom_pair"/>
</dbReference>
<organism evidence="13 14">
    <name type="scientific">Rotaria socialis</name>
    <dbReference type="NCBI Taxonomy" id="392032"/>
    <lineage>
        <taxon>Eukaryota</taxon>
        <taxon>Metazoa</taxon>
        <taxon>Spiralia</taxon>
        <taxon>Gnathifera</taxon>
        <taxon>Rotifera</taxon>
        <taxon>Eurotatoria</taxon>
        <taxon>Bdelloidea</taxon>
        <taxon>Philodinida</taxon>
        <taxon>Philodinidae</taxon>
        <taxon>Rotaria</taxon>
    </lineage>
</organism>
<dbReference type="SMART" id="SM00327">
    <property type="entry name" value="VWA"/>
    <property type="match status" value="1"/>
</dbReference>
<keyword evidence="6" id="KW-0808">Transferase</keyword>
<dbReference type="CDD" id="cd00051">
    <property type="entry name" value="EFh"/>
    <property type="match status" value="2"/>
</dbReference>
<dbReference type="GO" id="GO:0140662">
    <property type="term" value="F:ATP-dependent protein folding chaperone"/>
    <property type="evidence" value="ECO:0007669"/>
    <property type="project" value="InterPro"/>
</dbReference>
<dbReference type="Gene3D" id="3.90.228.10">
    <property type="match status" value="1"/>
</dbReference>
<keyword evidence="2" id="KW-0677">Repeat</keyword>
<dbReference type="GO" id="GO:0003950">
    <property type="term" value="F:NAD+ poly-ADP-ribosyltransferase activity"/>
    <property type="evidence" value="ECO:0007669"/>
    <property type="project" value="UniProtKB-UniRule"/>
</dbReference>
<keyword evidence="5" id="KW-0067">ATP-binding</keyword>
<dbReference type="GO" id="GO:0005737">
    <property type="term" value="C:cytoplasm"/>
    <property type="evidence" value="ECO:0007669"/>
    <property type="project" value="TreeGrafter"/>
</dbReference>
<feature type="region of interest" description="Disordered" evidence="7">
    <location>
        <begin position="1672"/>
        <end position="1691"/>
    </location>
</feature>
<dbReference type="Pfam" id="PF00012">
    <property type="entry name" value="HSP70"/>
    <property type="match status" value="1"/>
</dbReference>
<dbReference type="SUPFAM" id="SSF52113">
    <property type="entry name" value="BRCT domain"/>
    <property type="match status" value="1"/>
</dbReference>
<feature type="domain" description="VIT" evidence="12">
    <location>
        <begin position="621"/>
        <end position="749"/>
    </location>
</feature>
<evidence type="ECO:0000256" key="4">
    <source>
        <dbReference type="ARBA" id="ARBA00022837"/>
    </source>
</evidence>
<evidence type="ECO:0000259" key="10">
    <source>
        <dbReference type="PROSITE" id="PS50234"/>
    </source>
</evidence>
<evidence type="ECO:0000256" key="2">
    <source>
        <dbReference type="ARBA" id="ARBA00022737"/>
    </source>
</evidence>
<dbReference type="GO" id="GO:0043226">
    <property type="term" value="C:organelle"/>
    <property type="evidence" value="ECO:0007669"/>
    <property type="project" value="UniProtKB-ARBA"/>
</dbReference>
<proteinExistence type="inferred from homology"/>
<sequence>MKPTTTSTSLLSPFNGKSIVLELGHEVGFKAKQELINYLREQQAHISYILTASTDYVLTTTNVDSYKIRRAKRLGLPVVNVEYVHKCRCLRPGQTPIDISKFIIKSAEDQENFIKTGTISMQETRVNVTKANRFDLTKIKLWNSDDVNLPRFDELTHCELGRWAIFKETNDNSSVFFVLELQVIPEEYYDRTTSDYQLRFRYEKQTITDEVSQHDKKVLVQYAFSDDPNEQQQLFASYYYRVAAMPRITRISEMLPNKLGSKLLLRSLFTQRIDTQILDENVCQLIESIWLESIGDLNKILSISPESITLKTIIEAEAALLELKATNNPAAALRFYSLIPHRPEYNIDLIKNHRALIEKIDLCQMLRDMHTVNELTNWNVKAPIEAKYRALKCHIETVASSTFDFKNIAKLIQSGEEILIHNIFSVTRQTDALNFRTTLSHQWQLFHGSKYVNFLGILSRGLVMPKIVVDQLGVERTDVGCLGYGIYFSDSASTSLKYTTASRIRPGRRLLCICQVALGESANYYSFSPTLTKPPDGFHSTHGVKQTEENQSKFTDNEYAIYQVEQQRLLYVVEVSWSPIDALSITLERLPIVHHQEHALKLSEHAEVPLTMEDEIIEVAEQDYGLICSSSRDLVPLKSFHIRAQIVDVTVEVVLYQVYHNTSSIPIEAKYVFPLDENSTVCGFEAHINNKVIKGVVKEKEQAKREYREAIEKGHGAYLMHQEEAQVFSVAVGNLPAHTEVIIKIIYVAELEIENDDIIFRLPAKMTSWQSKKAVETKDQSILRSIGIVDEKVEFSFKASIRMPYKITKLFSPTHHLRRKVTDCIAMIELVDNVLIDQDFILSITLNSPNLPRIANETLPLDDNSETTDTSNSHQSQTCMLTFYPRFETLTTSKEQVEIIFIVDLSNSMDGSHVQQAKQLAHLFLTNLKVEDENTYFNVITFGSDNDECFPMSAPTTKENLDKAKHFVLHSRVHRGNTDLFAVLQRYSLLRSSLSSKFGRQIVLLSDGHIHDLNSILALLKHRPTMRRDRLFTCSIGNVANKHVLKQLANGANGGGLTIVFDSNYRSKWKTKVFNILEQIRQPCVTNISIDWHGCLNKEQKLNMQAPKMIRSLFNGMRLTVYRFIENCHKATLAATIDEQEFVTTVFSSAMTTTRGRILHCLTTRAIIDDYDNGLLDVDESENELIKVQYKRDLIDLSIKHSVVSKYTSFVAIEERDVNTDIKTVQPGVRLLEVMLERDVDLLPCMGWDGDVSNLTSIKQKLADARISLECASIQGKKETIVDIEKLCQKVSYRAGGDAKFAIMMAAGGDAKFAIMMAIIRTYRHSLNDYDKADELKDKMQKDIMTEMISATVEERQTLQQQCLANNLIITNDEFGSLINYDDLIRMLGADSKDLTTVEQMDKADQLTEEQIAEFKEAFSLFDKDGDGTITIKEFGTVMRSLGQNPTEAELQDMINDVDADGKFLTNQIVQNGGPQRWTLGYWQFSSIHGNGTIDFPEFLTLMARKMKDTDSEEEMREAFRVFDKDGNGYISADELCNVMTSLGEKLTDEEVDQMIREADIDGAWQLPEFRSKISGLQQESLEEYEKADSDKGKGTDAGDGNSFSGDLPSLRFTDTRGPSPMSHDFPTWKTTLDNGNERLKEPTGLNIFSKLEDQPVPISTVYNKLAGKKKRGSLSAPLSGLSLEPPPKQSSVELAEPFDFYGLITDTSAWASLSFPKPLSPDISCRTISSCTNDSYMPSPIALKPNPSVEPSLEMSSFGGRHDSIQVATSESKSSEEANMSTKKSVRYTKEHRYDDRTIDFARESAQPKSTICKQTRELETFRRQFALNLTSNISVCNLLLLDVCPLGLGIEDIKGEMHTLVRRNTVIPTRTQLYPIFTNAYAYQATATIRIFEGEHYLTKYNRLLGEFSLPGLTSNFSAQTLEIAIRMDIDANGILHVDAEEARSGAKASFILGSDQQRLSKNDIERHIAYVESDANVAAKSVHDHKPNDRLYLLAGQITSVIRDFSGELITSFGQTIGAPLLIQLKNVRFSKTLTEELIKIQSEDGSFTLNKDLADILHVNVDIFDGLEQYLRALGFNSLALNTQNEILRLIGTGVILFWLALQMQDSPQNTCPFLFNIEQIKAFLCNHLSANTSEKLDKAIGFYQQISQRNRIYCKQLELSDSSWDMFIQRIVIGIDHGDN</sequence>
<dbReference type="InterPro" id="IPR036616">
    <property type="entry name" value="Poly(ADP-ribose)pol_reg_dom_sf"/>
</dbReference>
<gene>
    <name evidence="13" type="ORF">HFQ381_LOCUS13424</name>
</gene>
<evidence type="ECO:0000313" key="13">
    <source>
        <dbReference type="EMBL" id="CAF4299016.1"/>
    </source>
</evidence>
<evidence type="ECO:0000256" key="5">
    <source>
        <dbReference type="ARBA" id="ARBA00022840"/>
    </source>
</evidence>
<evidence type="ECO:0000259" key="11">
    <source>
        <dbReference type="PROSITE" id="PS51059"/>
    </source>
</evidence>
<dbReference type="InterPro" id="IPR013694">
    <property type="entry name" value="VIT"/>
</dbReference>
<evidence type="ECO:0000313" key="14">
    <source>
        <dbReference type="Proteomes" id="UP000663851"/>
    </source>
</evidence>
<dbReference type="SUPFAM" id="SSF47473">
    <property type="entry name" value="EF-hand"/>
    <property type="match status" value="1"/>
</dbReference>
<feature type="domain" description="PARP catalytic" evidence="11">
    <location>
        <begin position="382"/>
        <end position="584"/>
    </location>
</feature>
<dbReference type="SUPFAM" id="SSF47587">
    <property type="entry name" value="Domain of poly(ADP-ribose) polymerase"/>
    <property type="match status" value="1"/>
</dbReference>
<reference evidence="13" key="1">
    <citation type="submission" date="2021-02" db="EMBL/GenBank/DDBJ databases">
        <authorList>
            <person name="Nowell W R."/>
        </authorList>
    </citation>
    <scope>NUCLEOTIDE SEQUENCE</scope>
</reference>
<dbReference type="Pfam" id="PF13499">
    <property type="entry name" value="EF-hand_7"/>
    <property type="match status" value="2"/>
</dbReference>
<dbReference type="GO" id="GO:0005524">
    <property type="term" value="F:ATP binding"/>
    <property type="evidence" value="ECO:0007669"/>
    <property type="project" value="UniProtKB-KW"/>
</dbReference>
<dbReference type="PRINTS" id="PR00301">
    <property type="entry name" value="HEATSHOCK70"/>
</dbReference>
<protein>
    <recommendedName>
        <fullName evidence="6">Poly [ADP-ribose] polymerase</fullName>
        <shortName evidence="6">PARP</shortName>
        <ecNumber evidence="6">2.4.2.-</ecNumber>
    </recommendedName>
</protein>
<dbReference type="PROSITE" id="PS50234">
    <property type="entry name" value="VWFA"/>
    <property type="match status" value="1"/>
</dbReference>
<dbReference type="SUPFAM" id="SSF53300">
    <property type="entry name" value="vWA-like"/>
    <property type="match status" value="1"/>
</dbReference>
<dbReference type="InterPro" id="IPR012317">
    <property type="entry name" value="Poly(ADP-ribose)pol_cat_dom"/>
</dbReference>
<keyword evidence="3" id="KW-0547">Nucleotide-binding</keyword>
<dbReference type="Gene3D" id="2.60.34.10">
    <property type="entry name" value="Substrate Binding Domain Of DNAk, Chain A, domain 1"/>
    <property type="match status" value="1"/>
</dbReference>
<comment type="caution">
    <text evidence="13">The sequence shown here is derived from an EMBL/GenBank/DDBJ whole genome shotgun (WGS) entry which is preliminary data.</text>
</comment>
<dbReference type="InterPro" id="IPR002048">
    <property type="entry name" value="EF_hand_dom"/>
</dbReference>
<dbReference type="PROSITE" id="PS00018">
    <property type="entry name" value="EF_HAND_1"/>
    <property type="match status" value="2"/>
</dbReference>
<accession>A0A820HU48</accession>
<dbReference type="PROSITE" id="PS50222">
    <property type="entry name" value="EF_HAND_2"/>
    <property type="match status" value="2"/>
</dbReference>
<feature type="domain" description="EF-hand" evidence="9">
    <location>
        <begin position="1511"/>
        <end position="1546"/>
    </location>
</feature>
<dbReference type="PROSITE" id="PS51468">
    <property type="entry name" value="VIT"/>
    <property type="match status" value="1"/>
</dbReference>
<dbReference type="Gene3D" id="3.40.50.410">
    <property type="entry name" value="von Willebrand factor, type A domain"/>
    <property type="match status" value="1"/>
</dbReference>
<feature type="compositionally biased region" description="Low complexity" evidence="7">
    <location>
        <begin position="1674"/>
        <end position="1684"/>
    </location>
</feature>
<dbReference type="GO" id="GO:0005509">
    <property type="term" value="F:calcium ion binding"/>
    <property type="evidence" value="ECO:0007669"/>
    <property type="project" value="InterPro"/>
</dbReference>
<evidence type="ECO:0000259" key="8">
    <source>
        <dbReference type="PROSITE" id="PS50172"/>
    </source>
</evidence>
<dbReference type="SUPFAM" id="SSF100920">
    <property type="entry name" value="Heat shock protein 70kD (HSP70), peptide-binding domain"/>
    <property type="match status" value="1"/>
</dbReference>
<evidence type="ECO:0000259" key="9">
    <source>
        <dbReference type="PROSITE" id="PS50222"/>
    </source>
</evidence>
<evidence type="ECO:0000259" key="12">
    <source>
        <dbReference type="PROSITE" id="PS51468"/>
    </source>
</evidence>
<feature type="compositionally biased region" description="Polar residues" evidence="7">
    <location>
        <begin position="1769"/>
        <end position="1784"/>
    </location>
</feature>
<evidence type="ECO:0000256" key="7">
    <source>
        <dbReference type="SAM" id="MobiDB-lite"/>
    </source>
</evidence>
<feature type="domain" description="EF-hand" evidence="9">
    <location>
        <begin position="1410"/>
        <end position="1445"/>
    </location>
</feature>
<feature type="region of interest" description="Disordered" evidence="7">
    <location>
        <begin position="1581"/>
        <end position="1642"/>
    </location>
</feature>
<dbReference type="Gene3D" id="1.10.238.10">
    <property type="entry name" value="EF-hand"/>
    <property type="match status" value="2"/>
</dbReference>
<dbReference type="SMART" id="SM00609">
    <property type="entry name" value="VIT"/>
    <property type="match status" value="1"/>
</dbReference>
<feature type="compositionally biased region" description="Basic and acidic residues" evidence="7">
    <location>
        <begin position="1584"/>
        <end position="1597"/>
    </location>
</feature>
<dbReference type="InterPro" id="IPR036465">
    <property type="entry name" value="vWFA_dom_sf"/>
</dbReference>
<dbReference type="PROSITE" id="PS51059">
    <property type="entry name" value="PARP_CATALYTIC"/>
    <property type="match status" value="1"/>
</dbReference>
<dbReference type="EC" id="2.4.2.-" evidence="6"/>
<dbReference type="InterPro" id="IPR001357">
    <property type="entry name" value="BRCT_dom"/>
</dbReference>
<dbReference type="Pfam" id="PF08487">
    <property type="entry name" value="VIT"/>
    <property type="match status" value="1"/>
</dbReference>
<feature type="domain" description="VWFA" evidence="10">
    <location>
        <begin position="898"/>
        <end position="1080"/>
    </location>
</feature>
<dbReference type="PANTHER" id="PTHR46530">
    <property type="entry name" value="PROTEIN MONO-ADP-RIBOSYLTRANSFERASE PARP4"/>
    <property type="match status" value="1"/>
</dbReference>
<dbReference type="PROSITE" id="PS50172">
    <property type="entry name" value="BRCT"/>
    <property type="match status" value="1"/>
</dbReference>
<dbReference type="SMART" id="SM00054">
    <property type="entry name" value="EFh"/>
    <property type="match status" value="3"/>
</dbReference>
<dbReference type="Pfam" id="PF13768">
    <property type="entry name" value="VWA_3"/>
    <property type="match status" value="1"/>
</dbReference>
<dbReference type="InterPro" id="IPR031273">
    <property type="entry name" value="PARP4"/>
</dbReference>
<dbReference type="Pfam" id="PF00644">
    <property type="entry name" value="PARP"/>
    <property type="match status" value="1"/>
</dbReference>
<dbReference type="InterPro" id="IPR002035">
    <property type="entry name" value="VWF_A"/>
</dbReference>
<dbReference type="InterPro" id="IPR036420">
    <property type="entry name" value="BRCT_dom_sf"/>
</dbReference>
<keyword evidence="4" id="KW-0106">Calcium</keyword>
<evidence type="ECO:0000256" key="6">
    <source>
        <dbReference type="RuleBase" id="RU362114"/>
    </source>
</evidence>
<evidence type="ECO:0000256" key="1">
    <source>
        <dbReference type="ARBA" id="ARBA00007381"/>
    </source>
</evidence>
<dbReference type="InterPro" id="IPR018247">
    <property type="entry name" value="EF_Hand_1_Ca_BS"/>
</dbReference>
<dbReference type="PANTHER" id="PTHR46530:SF1">
    <property type="entry name" value="PROTEIN MONO-ADP-RIBOSYLTRANSFERASE PARP4"/>
    <property type="match status" value="1"/>
</dbReference>
<name>A0A820HU48_9BILA</name>
<dbReference type="Proteomes" id="UP000663851">
    <property type="component" value="Unassembled WGS sequence"/>
</dbReference>
<dbReference type="InterPro" id="IPR013126">
    <property type="entry name" value="Hsp_70_fam"/>
</dbReference>
<keyword evidence="6" id="KW-0328">Glycosyltransferase</keyword>
<dbReference type="EMBL" id="CAJOBO010000844">
    <property type="protein sequence ID" value="CAF4299016.1"/>
    <property type="molecule type" value="Genomic_DNA"/>
</dbReference>
<keyword evidence="6" id="KW-0520">NAD</keyword>
<feature type="domain" description="BRCT" evidence="8">
    <location>
        <begin position="9"/>
        <end position="87"/>
    </location>
</feature>
<dbReference type="FunFam" id="1.10.238.10:FF:000178">
    <property type="entry name" value="Calmodulin-2 A"/>
    <property type="match status" value="1"/>
</dbReference>